<keyword evidence="2" id="KW-1185">Reference proteome</keyword>
<accession>A0A2X0M4C9</accession>
<dbReference type="Proteomes" id="UP000249464">
    <property type="component" value="Unassembled WGS sequence"/>
</dbReference>
<gene>
    <name evidence="1" type="primary">BQ5605_C001g00783</name>
    <name evidence="1" type="ORF">BQ5605_C001G00783</name>
</gene>
<protein>
    <submittedName>
        <fullName evidence="1">BQ5605_C001g00783 protein</fullName>
    </submittedName>
</protein>
<dbReference type="AlphaFoldDB" id="A0A2X0M4C9"/>
<evidence type="ECO:0000313" key="1">
    <source>
        <dbReference type="EMBL" id="SGY49469.1"/>
    </source>
</evidence>
<name>A0A2X0M4C9_9BASI</name>
<dbReference type="EMBL" id="FQNC01000043">
    <property type="protein sequence ID" value="SGY49469.1"/>
    <property type="molecule type" value="Genomic_DNA"/>
</dbReference>
<proteinExistence type="predicted"/>
<evidence type="ECO:0000313" key="2">
    <source>
        <dbReference type="Proteomes" id="UP000249464"/>
    </source>
</evidence>
<sequence>MGRVRTDHVEPYRRGRVRLHIDLAAIVTCMRRGRRSTHDRARLTRHERRQSSFLRIATIDSDVDGESERRRCGEEFSKVRPRVEVDKQRDKVHRTEWNLERKGTVPTRIGESEREIENGADQSKGTGVHRAVDRELDEAAHDRIGPRSLVADHARSVLVDERDRDGEIDGTRGPTVRSHALVEVEWSDRLRSFAT</sequence>
<organism evidence="1 2">
    <name type="scientific">Microbotryum silenes-dioicae</name>
    <dbReference type="NCBI Taxonomy" id="796604"/>
    <lineage>
        <taxon>Eukaryota</taxon>
        <taxon>Fungi</taxon>
        <taxon>Dikarya</taxon>
        <taxon>Basidiomycota</taxon>
        <taxon>Pucciniomycotina</taxon>
        <taxon>Microbotryomycetes</taxon>
        <taxon>Microbotryales</taxon>
        <taxon>Microbotryaceae</taxon>
        <taxon>Microbotryum</taxon>
    </lineage>
</organism>
<reference evidence="1 2" key="1">
    <citation type="submission" date="2016-11" db="EMBL/GenBank/DDBJ databases">
        <authorList>
            <person name="Jaros S."/>
            <person name="Januszkiewicz K."/>
            <person name="Wedrychowicz H."/>
        </authorList>
    </citation>
    <scope>NUCLEOTIDE SEQUENCE [LARGE SCALE GENOMIC DNA]</scope>
</reference>